<dbReference type="Pfam" id="PF01841">
    <property type="entry name" value="Transglut_core"/>
    <property type="match status" value="1"/>
</dbReference>
<dbReference type="PANTHER" id="PTHR46333">
    <property type="entry name" value="CYTOKINESIS PROTEIN 3"/>
    <property type="match status" value="1"/>
</dbReference>
<name>A0AAN6V6P3_9PEZI</name>
<proteinExistence type="predicted"/>
<evidence type="ECO:0000313" key="4">
    <source>
        <dbReference type="Proteomes" id="UP001302676"/>
    </source>
</evidence>
<evidence type="ECO:0000313" key="3">
    <source>
        <dbReference type="EMBL" id="KAK4145799.1"/>
    </source>
</evidence>
<dbReference type="GeneID" id="87813129"/>
<organism evidence="3 4">
    <name type="scientific">Dichotomopilus funicola</name>
    <dbReference type="NCBI Taxonomy" id="1934379"/>
    <lineage>
        <taxon>Eukaryota</taxon>
        <taxon>Fungi</taxon>
        <taxon>Dikarya</taxon>
        <taxon>Ascomycota</taxon>
        <taxon>Pezizomycotina</taxon>
        <taxon>Sordariomycetes</taxon>
        <taxon>Sordariomycetidae</taxon>
        <taxon>Sordariales</taxon>
        <taxon>Chaetomiaceae</taxon>
        <taxon>Dichotomopilus</taxon>
    </lineage>
</organism>
<feature type="compositionally biased region" description="Polar residues" evidence="1">
    <location>
        <begin position="19"/>
        <end position="36"/>
    </location>
</feature>
<dbReference type="RefSeq" id="XP_062639170.1">
    <property type="nucleotide sequence ID" value="XM_062776516.1"/>
</dbReference>
<feature type="compositionally biased region" description="Low complexity" evidence="1">
    <location>
        <begin position="140"/>
        <end position="158"/>
    </location>
</feature>
<feature type="compositionally biased region" description="Pro residues" evidence="1">
    <location>
        <begin position="213"/>
        <end position="227"/>
    </location>
</feature>
<evidence type="ECO:0000259" key="2">
    <source>
        <dbReference type="Pfam" id="PF01841"/>
    </source>
</evidence>
<feature type="compositionally biased region" description="Basic and acidic residues" evidence="1">
    <location>
        <begin position="185"/>
        <end position="195"/>
    </location>
</feature>
<dbReference type="Gene3D" id="3.10.620.30">
    <property type="match status" value="1"/>
</dbReference>
<dbReference type="SUPFAM" id="SSF54001">
    <property type="entry name" value="Cysteine proteinases"/>
    <property type="match status" value="1"/>
</dbReference>
<feature type="region of interest" description="Disordered" evidence="1">
    <location>
        <begin position="16"/>
        <end position="291"/>
    </location>
</feature>
<accession>A0AAN6V6P3</accession>
<dbReference type="PANTHER" id="PTHR46333:SF5">
    <property type="entry name" value="TRANSGLUTAMINASE-LIKE DOMAIN-CONTAINING PROTEIN"/>
    <property type="match status" value="1"/>
</dbReference>
<dbReference type="InterPro" id="IPR038765">
    <property type="entry name" value="Papain-like_cys_pep_sf"/>
</dbReference>
<dbReference type="GO" id="GO:0005737">
    <property type="term" value="C:cytoplasm"/>
    <property type="evidence" value="ECO:0007669"/>
    <property type="project" value="TreeGrafter"/>
</dbReference>
<feature type="compositionally biased region" description="Pro residues" evidence="1">
    <location>
        <begin position="240"/>
        <end position="256"/>
    </location>
</feature>
<gene>
    <name evidence="3" type="ORF">C8A04DRAFT_10259</name>
</gene>
<feature type="domain" description="Transglutaminase-like" evidence="2">
    <location>
        <begin position="352"/>
        <end position="465"/>
    </location>
</feature>
<dbReference type="InterPro" id="IPR002931">
    <property type="entry name" value="Transglutaminase-like"/>
</dbReference>
<dbReference type="AlphaFoldDB" id="A0AAN6V6P3"/>
<dbReference type="EMBL" id="MU853565">
    <property type="protein sequence ID" value="KAK4145799.1"/>
    <property type="molecule type" value="Genomic_DNA"/>
</dbReference>
<feature type="compositionally biased region" description="Polar residues" evidence="1">
    <location>
        <begin position="108"/>
        <end position="139"/>
    </location>
</feature>
<dbReference type="InterPro" id="IPR052557">
    <property type="entry name" value="CAP/Cytokinesis_protein"/>
</dbReference>
<dbReference type="Proteomes" id="UP001302676">
    <property type="component" value="Unassembled WGS sequence"/>
</dbReference>
<keyword evidence="4" id="KW-1185">Reference proteome</keyword>
<sequence>MADTEEPRFNTLAERIAALNQQKNFQSNPSNPSVPSTAGKRPPPPPPPGRSLTEGSLAKSPSLPPRPVRSSTDKLPPPLPRRTTGQEDGDPTAASSPGDRPGPPPLPTRNSESTTPKLPTRRPSAQTLSVRRNSNASDVSQLSTISSLSLSQTKSAASNGTPEGQVPRRLPPTLEQAKLPPLPPTRRELEAKAKEAAAANESPSLPPRRIADPPQPSSRPSLPPRLPSRPGSNAAQPGVPEEPSPALPARRLPPPANSNRARSALESGFGAGKSRTVAPPEAPPPIPLSSRPTIAQIDAATSRGASAAAAQQNQSCLACRDFSGPDTLAAQHPTASLPRGVDVIAHLAHVLCASFSSPTDKARAIFTWMHHNVVYDVHGLFNNCIPRGQTPTETIFSGKAVCEGYARVYEAISTRAGLQCVVVTGHGKGFGFNAVRKGQRPPPPDPTGHAWNSVRIDAGEWKLIDACWGAGALCDGAYSQRFEPECFTMSNERFGTRHFPADSRHWYRQDGRALSWEEYILSPAGDEPAQWTGDATREGLDEGNFAPMQLRINVHGGDPVVRFQFGKVCEHWTSEKNGEGKPMLMALKIGGPDGRKEDLVPLETDGKFWHYLDVNARDLGAPGQHVALIAFQTVDGQSARGMTKEEWLRKKGRCGFSYAYLVRWELV</sequence>
<reference evidence="3" key="2">
    <citation type="submission" date="2023-05" db="EMBL/GenBank/DDBJ databases">
        <authorList>
            <consortium name="Lawrence Berkeley National Laboratory"/>
            <person name="Steindorff A."/>
            <person name="Hensen N."/>
            <person name="Bonometti L."/>
            <person name="Westerberg I."/>
            <person name="Brannstrom I.O."/>
            <person name="Guillou S."/>
            <person name="Cros-Aarteil S."/>
            <person name="Calhoun S."/>
            <person name="Haridas S."/>
            <person name="Kuo A."/>
            <person name="Mondo S."/>
            <person name="Pangilinan J."/>
            <person name="Riley R."/>
            <person name="Labutti K."/>
            <person name="Andreopoulos B."/>
            <person name="Lipzen A."/>
            <person name="Chen C."/>
            <person name="Yanf M."/>
            <person name="Daum C."/>
            <person name="Ng V."/>
            <person name="Clum A."/>
            <person name="Ohm R."/>
            <person name="Martin F."/>
            <person name="Silar P."/>
            <person name="Natvig D."/>
            <person name="Lalanne C."/>
            <person name="Gautier V."/>
            <person name="Ament-Velasquez S.L."/>
            <person name="Kruys A."/>
            <person name="Hutchinson M.I."/>
            <person name="Powell A.J."/>
            <person name="Barry K."/>
            <person name="Miller A.N."/>
            <person name="Grigoriev I.V."/>
            <person name="Debuchy R."/>
            <person name="Gladieux P."/>
            <person name="Thoren M.H."/>
            <person name="Johannesson H."/>
        </authorList>
    </citation>
    <scope>NUCLEOTIDE SEQUENCE</scope>
    <source>
        <strain evidence="3">CBS 141.50</strain>
    </source>
</reference>
<comment type="caution">
    <text evidence="3">The sequence shown here is derived from an EMBL/GenBank/DDBJ whole genome shotgun (WGS) entry which is preliminary data.</text>
</comment>
<protein>
    <recommendedName>
        <fullName evidence="2">Transglutaminase-like domain-containing protein</fullName>
    </recommendedName>
</protein>
<evidence type="ECO:0000256" key="1">
    <source>
        <dbReference type="SAM" id="MobiDB-lite"/>
    </source>
</evidence>
<reference evidence="3" key="1">
    <citation type="journal article" date="2023" name="Mol. Phylogenet. Evol.">
        <title>Genome-scale phylogeny and comparative genomics of the fungal order Sordariales.</title>
        <authorList>
            <person name="Hensen N."/>
            <person name="Bonometti L."/>
            <person name="Westerberg I."/>
            <person name="Brannstrom I.O."/>
            <person name="Guillou S."/>
            <person name="Cros-Aarteil S."/>
            <person name="Calhoun S."/>
            <person name="Haridas S."/>
            <person name="Kuo A."/>
            <person name="Mondo S."/>
            <person name="Pangilinan J."/>
            <person name="Riley R."/>
            <person name="LaButti K."/>
            <person name="Andreopoulos B."/>
            <person name="Lipzen A."/>
            <person name="Chen C."/>
            <person name="Yan M."/>
            <person name="Daum C."/>
            <person name="Ng V."/>
            <person name="Clum A."/>
            <person name="Steindorff A."/>
            <person name="Ohm R.A."/>
            <person name="Martin F."/>
            <person name="Silar P."/>
            <person name="Natvig D.O."/>
            <person name="Lalanne C."/>
            <person name="Gautier V."/>
            <person name="Ament-Velasquez S.L."/>
            <person name="Kruys A."/>
            <person name="Hutchinson M.I."/>
            <person name="Powell A.J."/>
            <person name="Barry K."/>
            <person name="Miller A.N."/>
            <person name="Grigoriev I.V."/>
            <person name="Debuchy R."/>
            <person name="Gladieux P."/>
            <person name="Hiltunen Thoren M."/>
            <person name="Johannesson H."/>
        </authorList>
    </citation>
    <scope>NUCLEOTIDE SEQUENCE</scope>
    <source>
        <strain evidence="3">CBS 141.50</strain>
    </source>
</reference>